<dbReference type="GO" id="GO:0004176">
    <property type="term" value="F:ATP-dependent peptidase activity"/>
    <property type="evidence" value="ECO:0007669"/>
    <property type="project" value="InterPro"/>
</dbReference>
<keyword evidence="4 9" id="KW-0720">Serine protease</keyword>
<dbReference type="PRINTS" id="PR00127">
    <property type="entry name" value="CLPPROTEASEP"/>
</dbReference>
<organism evidence="11">
    <name type="scientific">Lygus hesperus</name>
    <name type="common">Western plant bug</name>
    <dbReference type="NCBI Taxonomy" id="30085"/>
    <lineage>
        <taxon>Eukaryota</taxon>
        <taxon>Metazoa</taxon>
        <taxon>Ecdysozoa</taxon>
        <taxon>Arthropoda</taxon>
        <taxon>Hexapoda</taxon>
        <taxon>Insecta</taxon>
        <taxon>Pterygota</taxon>
        <taxon>Neoptera</taxon>
        <taxon>Paraneoptera</taxon>
        <taxon>Hemiptera</taxon>
        <taxon>Heteroptera</taxon>
        <taxon>Panheteroptera</taxon>
        <taxon>Cimicomorpha</taxon>
        <taxon>Miridae</taxon>
        <taxon>Mirini</taxon>
        <taxon>Lygus</taxon>
    </lineage>
</organism>
<dbReference type="InterPro" id="IPR018215">
    <property type="entry name" value="ClpP_Ser_AS"/>
</dbReference>
<evidence type="ECO:0000256" key="4">
    <source>
        <dbReference type="ARBA" id="ARBA00022825"/>
    </source>
</evidence>
<dbReference type="SUPFAM" id="SSF52096">
    <property type="entry name" value="ClpP/crotonase"/>
    <property type="match status" value="1"/>
</dbReference>
<dbReference type="GO" id="GO:0006515">
    <property type="term" value="P:protein quality control for misfolded or incompletely synthesized proteins"/>
    <property type="evidence" value="ECO:0007669"/>
    <property type="project" value="TreeGrafter"/>
</dbReference>
<dbReference type="PANTHER" id="PTHR10381">
    <property type="entry name" value="ATP-DEPENDENT CLP PROTEASE PROTEOLYTIC SUBUNIT"/>
    <property type="match status" value="1"/>
</dbReference>
<evidence type="ECO:0000256" key="6">
    <source>
        <dbReference type="ARBA" id="ARBA00065540"/>
    </source>
</evidence>
<dbReference type="InterPro" id="IPR023562">
    <property type="entry name" value="ClpP/TepA"/>
</dbReference>
<gene>
    <name evidence="11" type="primary">Clpp_0</name>
    <name evidence="11" type="ORF">g.32649</name>
</gene>
<dbReference type="InterPro" id="IPR001907">
    <property type="entry name" value="ClpP"/>
</dbReference>
<dbReference type="Pfam" id="PF00574">
    <property type="entry name" value="CLP_protease"/>
    <property type="match status" value="1"/>
</dbReference>
<evidence type="ECO:0000256" key="9">
    <source>
        <dbReference type="RuleBase" id="RU000549"/>
    </source>
</evidence>
<comment type="subunit">
    <text evidence="6">Tetradecamer that assembles into a two heptameric rings with a central cavity.</text>
</comment>
<dbReference type="InterPro" id="IPR029045">
    <property type="entry name" value="ClpP/crotonase-like_dom_sf"/>
</dbReference>
<evidence type="ECO:0000256" key="10">
    <source>
        <dbReference type="RuleBase" id="RU003567"/>
    </source>
</evidence>
<dbReference type="EMBL" id="GDHC01002042">
    <property type="protein sequence ID" value="JAQ16587.1"/>
    <property type="molecule type" value="Transcribed_RNA"/>
</dbReference>
<evidence type="ECO:0000256" key="7">
    <source>
        <dbReference type="PROSITE-ProRule" id="PRU10085"/>
    </source>
</evidence>
<feature type="active site" evidence="8">
    <location>
        <position position="153"/>
    </location>
</feature>
<protein>
    <recommendedName>
        <fullName evidence="10">ATP-dependent Clp protease proteolytic subunit</fullName>
        <ecNumber evidence="9">3.4.21.92</ecNumber>
    </recommendedName>
</protein>
<dbReference type="NCBIfam" id="NF009205">
    <property type="entry name" value="PRK12553.1"/>
    <property type="match status" value="1"/>
</dbReference>
<dbReference type="PROSITE" id="PS00382">
    <property type="entry name" value="CLP_PROTEASE_HIS"/>
    <property type="match status" value="1"/>
</dbReference>
<evidence type="ECO:0000256" key="1">
    <source>
        <dbReference type="ARBA" id="ARBA00007039"/>
    </source>
</evidence>
<comment type="function">
    <text evidence="5">Clp cleaves peptides in various proteins in a process that requires ATP hydrolysis. Clp may be responsible for a fairly general and central housekeeping function rather than for the degradation of specific substrates.</text>
</comment>
<keyword evidence="2 9" id="KW-0645">Protease</keyword>
<dbReference type="HAMAP" id="MF_00444">
    <property type="entry name" value="ClpP"/>
    <property type="match status" value="1"/>
</dbReference>
<evidence type="ECO:0000256" key="2">
    <source>
        <dbReference type="ARBA" id="ARBA00022670"/>
    </source>
</evidence>
<proteinExistence type="inferred from homology"/>
<name>A0A146MCN9_LYGHE</name>
<dbReference type="GO" id="GO:0004252">
    <property type="term" value="F:serine-type endopeptidase activity"/>
    <property type="evidence" value="ECO:0007669"/>
    <property type="project" value="UniProtKB-EC"/>
</dbReference>
<dbReference type="GO" id="GO:0051117">
    <property type="term" value="F:ATPase binding"/>
    <property type="evidence" value="ECO:0007669"/>
    <property type="project" value="TreeGrafter"/>
</dbReference>
<dbReference type="AlphaFoldDB" id="A0A146MCN9"/>
<sequence length="251" mass="27695">MFLKNILKDVSKGSILLRWWKDVSTSSRSCHPLVPIVVETTGRGERSYDIYSRLLKERIVCLMGPVSDESASIVIAQLLFLQSENNKKPVHLYINSPGGSVTAGLGIYDTIQFVSPPVVTWCIGQACSMGSLILAAGTKGMRNSLPHSRIMIHQPSGGARGQASDVLIQAEEIINLKKQINLLYAKHTGKPVEMIAEHVDRDHYMSPTAALEFGLIDNVLGRQEDTKIGLETLEVTPETIRPETRSHRPVK</sequence>
<dbReference type="GO" id="GO:0009368">
    <property type="term" value="C:endopeptidase Clp complex"/>
    <property type="evidence" value="ECO:0007669"/>
    <property type="project" value="TreeGrafter"/>
</dbReference>
<reference evidence="11" key="1">
    <citation type="journal article" date="2016" name="Gigascience">
        <title>De novo construction of an expanded transcriptome assembly for the western tarnished plant bug, Lygus hesperus.</title>
        <authorList>
            <person name="Tassone E.E."/>
            <person name="Geib S.M."/>
            <person name="Hall B."/>
            <person name="Fabrick J.A."/>
            <person name="Brent C.S."/>
            <person name="Hull J.J."/>
        </authorList>
    </citation>
    <scope>NUCLEOTIDE SEQUENCE</scope>
</reference>
<dbReference type="CDD" id="cd07017">
    <property type="entry name" value="S14_ClpP_2"/>
    <property type="match status" value="1"/>
</dbReference>
<keyword evidence="3 9" id="KW-0378">Hydrolase</keyword>
<dbReference type="PANTHER" id="PTHR10381:SF11">
    <property type="entry name" value="ATP-DEPENDENT CLP PROTEASE PROTEOLYTIC SUBUNIT, MITOCHONDRIAL"/>
    <property type="match status" value="1"/>
</dbReference>
<evidence type="ECO:0000256" key="3">
    <source>
        <dbReference type="ARBA" id="ARBA00022801"/>
    </source>
</evidence>
<dbReference type="PROSITE" id="PS00381">
    <property type="entry name" value="CLP_PROTEASE_SER"/>
    <property type="match status" value="1"/>
</dbReference>
<evidence type="ECO:0000313" key="11">
    <source>
        <dbReference type="EMBL" id="JAQ16587.1"/>
    </source>
</evidence>
<accession>A0A146MCN9</accession>
<comment type="similarity">
    <text evidence="1 10">Belongs to the peptidase S14 family.</text>
</comment>
<dbReference type="EC" id="3.4.21.92" evidence="9"/>
<evidence type="ECO:0000256" key="5">
    <source>
        <dbReference type="ARBA" id="ARBA00059384"/>
    </source>
</evidence>
<dbReference type="Gene3D" id="3.90.226.10">
    <property type="entry name" value="2-enoyl-CoA Hydratase, Chain A, domain 1"/>
    <property type="match status" value="1"/>
</dbReference>
<dbReference type="InterPro" id="IPR033135">
    <property type="entry name" value="ClpP_His_AS"/>
</dbReference>
<dbReference type="FunFam" id="3.90.226.10:FF:000001">
    <property type="entry name" value="ATP-dependent Clp protease proteolytic subunit"/>
    <property type="match status" value="1"/>
</dbReference>
<evidence type="ECO:0000256" key="8">
    <source>
        <dbReference type="PROSITE-ProRule" id="PRU10086"/>
    </source>
</evidence>
<dbReference type="NCBIfam" id="NF001368">
    <property type="entry name" value="PRK00277.1"/>
    <property type="match status" value="1"/>
</dbReference>
<feature type="active site" evidence="7">
    <location>
        <position position="128"/>
    </location>
</feature>